<keyword evidence="5 7" id="KW-1133">Transmembrane helix</keyword>
<reference evidence="11 12" key="1">
    <citation type="submission" date="2016-03" db="EMBL/GenBank/DDBJ databases">
        <title>EvidentialGene: Evidence-directed Construction of Genes on Genomes.</title>
        <authorList>
            <person name="Gilbert D.G."/>
            <person name="Choi J.-H."/>
            <person name="Mockaitis K."/>
            <person name="Colbourne J."/>
            <person name="Pfrender M."/>
        </authorList>
    </citation>
    <scope>NUCLEOTIDE SEQUENCE [LARGE SCALE GENOMIC DNA]</scope>
    <source>
        <strain evidence="11 12">Xinb3</strain>
        <tissue evidence="11">Complete organism</tissue>
    </source>
</reference>
<feature type="transmembrane region" description="Helical" evidence="7">
    <location>
        <begin position="97"/>
        <end position="118"/>
    </location>
</feature>
<feature type="domain" description="Fucosyltransferase C-terminal" evidence="9">
    <location>
        <begin position="720"/>
        <end position="783"/>
    </location>
</feature>
<feature type="signal peptide" evidence="8">
    <location>
        <begin position="1"/>
        <end position="19"/>
    </location>
</feature>
<feature type="transmembrane region" description="Helical" evidence="7">
    <location>
        <begin position="298"/>
        <end position="322"/>
    </location>
</feature>
<comment type="caution">
    <text evidence="11">The sequence shown here is derived from an EMBL/GenBank/DDBJ whole genome shotgun (WGS) entry which is preliminary data.</text>
</comment>
<dbReference type="GO" id="GO:0032580">
    <property type="term" value="C:Golgi cisterna membrane"/>
    <property type="evidence" value="ECO:0007669"/>
    <property type="project" value="UniProtKB-SubCell"/>
</dbReference>
<feature type="transmembrane region" description="Helical" evidence="7">
    <location>
        <begin position="420"/>
        <end position="440"/>
    </location>
</feature>
<evidence type="ECO:0000313" key="12">
    <source>
        <dbReference type="Proteomes" id="UP000076858"/>
    </source>
</evidence>
<name>A0A165AGQ5_9CRUS</name>
<keyword evidence="4 7" id="KW-0812">Transmembrane</keyword>
<dbReference type="PANTHER" id="PTHR11660:SF57">
    <property type="entry name" value="SOLUTE CARRIER FAMILY 40 MEMBER"/>
    <property type="match status" value="1"/>
</dbReference>
<dbReference type="GO" id="GO:0005381">
    <property type="term" value="F:iron ion transmembrane transporter activity"/>
    <property type="evidence" value="ECO:0007669"/>
    <property type="project" value="InterPro"/>
</dbReference>
<feature type="domain" description="Fucosyltransferase N-terminal" evidence="10">
    <location>
        <begin position="571"/>
        <end position="687"/>
    </location>
</feature>
<evidence type="ECO:0000256" key="1">
    <source>
        <dbReference type="ARBA" id="ARBA00004141"/>
    </source>
</evidence>
<evidence type="ECO:0000256" key="7">
    <source>
        <dbReference type="RuleBase" id="RU003832"/>
    </source>
</evidence>
<comment type="similarity">
    <text evidence="7">Belongs to the glycosyltransferase 10 family.</text>
</comment>
<organism evidence="11 12">
    <name type="scientific">Daphnia magna</name>
    <dbReference type="NCBI Taxonomy" id="35525"/>
    <lineage>
        <taxon>Eukaryota</taxon>
        <taxon>Metazoa</taxon>
        <taxon>Ecdysozoa</taxon>
        <taxon>Arthropoda</taxon>
        <taxon>Crustacea</taxon>
        <taxon>Branchiopoda</taxon>
        <taxon>Diplostraca</taxon>
        <taxon>Cladocera</taxon>
        <taxon>Anomopoda</taxon>
        <taxon>Daphniidae</taxon>
        <taxon>Daphnia</taxon>
    </lineage>
</organism>
<evidence type="ECO:0000259" key="10">
    <source>
        <dbReference type="Pfam" id="PF17039"/>
    </source>
</evidence>
<dbReference type="SUPFAM" id="SSF53756">
    <property type="entry name" value="UDP-Glycosyltransferase/glycogen phosphorylase"/>
    <property type="match status" value="1"/>
</dbReference>
<feature type="chain" id="PRO_5007855311" description="Fucosyltransferase" evidence="8">
    <location>
        <begin position="20"/>
        <end position="789"/>
    </location>
</feature>
<dbReference type="CDD" id="cd17480">
    <property type="entry name" value="MFS_SLC40A1_like"/>
    <property type="match status" value="1"/>
</dbReference>
<protein>
    <recommendedName>
        <fullName evidence="7">Fucosyltransferase</fullName>
        <ecNumber evidence="7">2.4.1.-</ecNumber>
    </recommendedName>
</protein>
<dbReference type="PANTHER" id="PTHR11660">
    <property type="entry name" value="SOLUTE CARRIER FAMILY 40 MEMBER"/>
    <property type="match status" value="1"/>
</dbReference>
<evidence type="ECO:0000259" key="9">
    <source>
        <dbReference type="Pfam" id="PF00852"/>
    </source>
</evidence>
<dbReference type="EC" id="2.4.1.-" evidence="7"/>
<dbReference type="STRING" id="35525.A0A165AGQ5"/>
<dbReference type="Gene3D" id="3.40.50.11660">
    <property type="entry name" value="Glycosyl transferase family 10, C-terminal domain"/>
    <property type="match status" value="1"/>
</dbReference>
<proteinExistence type="inferred from homology"/>
<keyword evidence="7" id="KW-0808">Transferase</keyword>
<comment type="subcellular location">
    <subcellularLocation>
        <location evidence="7">Golgi apparatus</location>
        <location evidence="7">Golgi stack membrane</location>
        <topology evidence="7">Single-pass type II membrane protein</topology>
    </subcellularLocation>
    <subcellularLocation>
        <location evidence="1">Membrane</location>
        <topology evidence="1">Multi-pass membrane protein</topology>
    </subcellularLocation>
</comment>
<keyword evidence="12" id="KW-1185">Reference proteome</keyword>
<dbReference type="UniPathway" id="UPA00378"/>
<evidence type="ECO:0000256" key="6">
    <source>
        <dbReference type="ARBA" id="ARBA00023136"/>
    </source>
</evidence>
<feature type="transmembrane region" description="Helical" evidence="7">
    <location>
        <begin position="475"/>
        <end position="505"/>
    </location>
</feature>
<dbReference type="InterPro" id="IPR038577">
    <property type="entry name" value="GT10-like_C_sf"/>
</dbReference>
<comment type="caution">
    <text evidence="7">Lacks conserved residue(s) required for the propagation of feature annotation.</text>
</comment>
<dbReference type="InterPro" id="IPR055270">
    <property type="entry name" value="Glyco_tran_10_C"/>
</dbReference>
<dbReference type="GO" id="GO:0016757">
    <property type="term" value="F:glycosyltransferase activity"/>
    <property type="evidence" value="ECO:0007669"/>
    <property type="project" value="UniProtKB-UniRule"/>
</dbReference>
<accession>A0A165AGQ5</accession>
<dbReference type="OrthoDB" id="648861at2759"/>
<keyword evidence="8" id="KW-0732">Signal</keyword>
<dbReference type="InterPro" id="IPR031481">
    <property type="entry name" value="Glyco_tran_10_N"/>
</dbReference>
<comment type="similarity">
    <text evidence="2">Belongs to the ferroportin (FP) (TC 2.A.100) family. SLC40A subfamily.</text>
</comment>
<sequence>MVLFLYLFMCTLYRRHGLGFNCPVCAAIKLRPEHQMAARMKTVTQSADWRSARVELSPGSLKWPAIYGLTQSLTVVFAGSTIGRWVDRSPRWKAAQISLAVQNLLVVACSVCVGLTFYFREILVTEVSGWGLTAACSLIVILGTLANLASVASSIVVYKDWVVIIAGGDSQTLASINSTCRSIDLTTNMIAPIAVGQVMYFVSHIVAATTIASWNVLSFFIECFLLWRIYLEFPSLAVKDQTVISEKQPLQGSNDKESDQPTADVYINKGSDRGFFAKRLGRFVASWRIYFSHEVRNAGIGLACLYMTVLGFDSITMGYSYSQGVPESILGILLAVGAAIGLLGSVAFPSFVRCLGVERTGLYGFALEIASLTLCVASVWAPGTPFDPSAVSISTIVDPFTFQNTSSNSTGSYQEGPESYTSVILLLSGIILARFGLWVADLSVNQVLQQVDDQIRGTINGVQSSMNMIFDTAKFLLVIACPWPQTFGILICISFTAICAGWLFFASYSLKKRGHLLPFHKVINTIPPEQIHQIKMEAKDEKNDEGAVRRNSLSPSQTIYRVLLKIIKRNDNKTILIWNSPNRIETAAFGLGHEPFVQHGCEVSTCVVFDNTSSVLPLEDYDAIIVNIQELWKTGMPSFNRRKHQRLVFLTQESPTTLPYIQYHLVGNLFNWTMSYKLNSDVLLLYGRIRPGPKAPNTLADTHKMMEEMHLPPARNYAANKIRQVVWMASHCNTKSLRETYVRELSKFISVDVYGGCGNFSCDRNGTHWLSHPKCYDKLEAEYNGLRRR</sequence>
<feature type="transmembrane region" description="Helical" evidence="7">
    <location>
        <begin position="130"/>
        <end position="149"/>
    </location>
</feature>
<keyword evidence="3" id="KW-0813">Transport</keyword>
<evidence type="ECO:0000256" key="4">
    <source>
        <dbReference type="ARBA" id="ARBA00022692"/>
    </source>
</evidence>
<evidence type="ECO:0000256" key="5">
    <source>
        <dbReference type="ARBA" id="ARBA00022989"/>
    </source>
</evidence>
<feature type="transmembrane region" description="Helical" evidence="7">
    <location>
        <begin position="328"/>
        <end position="348"/>
    </location>
</feature>
<dbReference type="Pfam" id="PF06963">
    <property type="entry name" value="FPN1"/>
    <property type="match status" value="1"/>
</dbReference>
<dbReference type="InterPro" id="IPR009716">
    <property type="entry name" value="Ferroportin-1"/>
</dbReference>
<dbReference type="AlphaFoldDB" id="A0A165AGQ5"/>
<dbReference type="SUPFAM" id="SSF103473">
    <property type="entry name" value="MFS general substrate transporter"/>
    <property type="match status" value="1"/>
</dbReference>
<gene>
    <name evidence="11" type="ORF">APZ42_016498</name>
</gene>
<dbReference type="Proteomes" id="UP000076858">
    <property type="component" value="Unassembled WGS sequence"/>
</dbReference>
<evidence type="ECO:0000313" key="11">
    <source>
        <dbReference type="EMBL" id="KZS17629.1"/>
    </source>
</evidence>
<dbReference type="InterPro" id="IPR036259">
    <property type="entry name" value="MFS_trans_sf"/>
</dbReference>
<feature type="transmembrane region" description="Helical" evidence="7">
    <location>
        <begin position="65"/>
        <end position="85"/>
    </location>
</feature>
<feature type="transmembrane region" description="Helical" evidence="7">
    <location>
        <begin position="360"/>
        <end position="381"/>
    </location>
</feature>
<keyword evidence="7" id="KW-0333">Golgi apparatus</keyword>
<evidence type="ECO:0000256" key="3">
    <source>
        <dbReference type="ARBA" id="ARBA00022448"/>
    </source>
</evidence>
<evidence type="ECO:0000256" key="8">
    <source>
        <dbReference type="SAM" id="SignalP"/>
    </source>
</evidence>
<dbReference type="EMBL" id="LRGB01000626">
    <property type="protein sequence ID" value="KZS17629.1"/>
    <property type="molecule type" value="Genomic_DNA"/>
</dbReference>
<dbReference type="Pfam" id="PF00852">
    <property type="entry name" value="Glyco_transf_10"/>
    <property type="match status" value="1"/>
</dbReference>
<evidence type="ECO:0000256" key="2">
    <source>
        <dbReference type="ARBA" id="ARBA00006279"/>
    </source>
</evidence>
<keyword evidence="7" id="KW-0328">Glycosyltransferase</keyword>
<dbReference type="Pfam" id="PF17039">
    <property type="entry name" value="Glyco_tran_10_N"/>
    <property type="match status" value="1"/>
</dbReference>
<keyword evidence="6 7" id="KW-0472">Membrane</keyword>